<dbReference type="PANTHER" id="PTHR42912">
    <property type="entry name" value="METHYLTRANSFERASE"/>
    <property type="match status" value="1"/>
</dbReference>
<dbReference type="GO" id="GO:0008168">
    <property type="term" value="F:methyltransferase activity"/>
    <property type="evidence" value="ECO:0007669"/>
    <property type="project" value="UniProtKB-KW"/>
</dbReference>
<dbReference type="InterPro" id="IPR050508">
    <property type="entry name" value="Methyltransf_Superfamily"/>
</dbReference>
<dbReference type="Gene3D" id="3.40.50.150">
    <property type="entry name" value="Vaccinia Virus protein VP39"/>
    <property type="match status" value="1"/>
</dbReference>
<comment type="caution">
    <text evidence="2">The sequence shown here is derived from an EMBL/GenBank/DDBJ whole genome shotgun (WGS) entry which is preliminary data.</text>
</comment>
<dbReference type="PANTHER" id="PTHR42912:SF93">
    <property type="entry name" value="N6-ADENOSINE-METHYLTRANSFERASE TMT1A"/>
    <property type="match status" value="1"/>
</dbReference>
<dbReference type="EMBL" id="JACHNU010000004">
    <property type="protein sequence ID" value="MBB4663547.1"/>
    <property type="molecule type" value="Genomic_DNA"/>
</dbReference>
<keyword evidence="2" id="KW-0808">Transferase</keyword>
<sequence length="199" mass="20986">MGEHTWDPEGYDELMRAEIPDYPLLQAELVAATEGIEVASVLELGTGTGQTARRLLDAHPEAHLVGIDASEAMLMAARSALLGRPASLLPGRLEEPLPAGRFDLVVSALAVHHLDGPGKAGLFARVACALRPGGRFALADVVVPDDPADARIPLEPGYDLPSTVAEQLGWLRAAGLADARVTWRRGDLAVLAADRPPEG</sequence>
<dbReference type="AlphaFoldDB" id="A0A840IEW0"/>
<dbReference type="InterPro" id="IPR041698">
    <property type="entry name" value="Methyltransf_25"/>
</dbReference>
<reference evidence="2 3" key="1">
    <citation type="submission" date="2020-08" db="EMBL/GenBank/DDBJ databases">
        <title>Genomic Encyclopedia of Archaeal and Bacterial Type Strains, Phase II (KMG-II): from individual species to whole genera.</title>
        <authorList>
            <person name="Goeker M."/>
        </authorList>
    </citation>
    <scope>NUCLEOTIDE SEQUENCE [LARGE SCALE GENOMIC DNA]</scope>
    <source>
        <strain evidence="2 3">DSM 23288</strain>
    </source>
</reference>
<evidence type="ECO:0000313" key="2">
    <source>
        <dbReference type="EMBL" id="MBB4663547.1"/>
    </source>
</evidence>
<keyword evidence="3" id="KW-1185">Reference proteome</keyword>
<feature type="domain" description="Methyltransferase" evidence="1">
    <location>
        <begin position="41"/>
        <end position="134"/>
    </location>
</feature>
<dbReference type="EC" id="2.1.1.-" evidence="2"/>
<dbReference type="CDD" id="cd02440">
    <property type="entry name" value="AdoMet_MTases"/>
    <property type="match status" value="1"/>
</dbReference>
<gene>
    <name evidence="2" type="ORF">BDZ31_003142</name>
</gene>
<protein>
    <submittedName>
        <fullName evidence="2">tRNA (Cmo5U34)-methyltransferase</fullName>
        <ecNumber evidence="2">2.1.1.-</ecNumber>
    </submittedName>
</protein>
<dbReference type="InterPro" id="IPR029063">
    <property type="entry name" value="SAM-dependent_MTases_sf"/>
</dbReference>
<dbReference type="Pfam" id="PF13649">
    <property type="entry name" value="Methyltransf_25"/>
    <property type="match status" value="1"/>
</dbReference>
<proteinExistence type="predicted"/>
<dbReference type="Proteomes" id="UP000585272">
    <property type="component" value="Unassembled WGS sequence"/>
</dbReference>
<evidence type="ECO:0000313" key="3">
    <source>
        <dbReference type="Proteomes" id="UP000585272"/>
    </source>
</evidence>
<organism evidence="2 3">
    <name type="scientific">Conexibacter arvalis</name>
    <dbReference type="NCBI Taxonomy" id="912552"/>
    <lineage>
        <taxon>Bacteria</taxon>
        <taxon>Bacillati</taxon>
        <taxon>Actinomycetota</taxon>
        <taxon>Thermoleophilia</taxon>
        <taxon>Solirubrobacterales</taxon>
        <taxon>Conexibacteraceae</taxon>
        <taxon>Conexibacter</taxon>
    </lineage>
</organism>
<accession>A0A840IEW0</accession>
<dbReference type="GO" id="GO:0032259">
    <property type="term" value="P:methylation"/>
    <property type="evidence" value="ECO:0007669"/>
    <property type="project" value="UniProtKB-KW"/>
</dbReference>
<evidence type="ECO:0000259" key="1">
    <source>
        <dbReference type="Pfam" id="PF13649"/>
    </source>
</evidence>
<keyword evidence="2" id="KW-0489">Methyltransferase</keyword>
<dbReference type="SUPFAM" id="SSF53335">
    <property type="entry name" value="S-adenosyl-L-methionine-dependent methyltransferases"/>
    <property type="match status" value="1"/>
</dbReference>
<name>A0A840IEW0_9ACTN</name>
<dbReference type="RefSeq" id="WP_183343271.1">
    <property type="nucleotide sequence ID" value="NZ_JACHNU010000004.1"/>
</dbReference>